<organism evidence="2 3">
    <name type="scientific">Camelina sativa</name>
    <name type="common">False flax</name>
    <name type="synonym">Myagrum sativum</name>
    <dbReference type="NCBI Taxonomy" id="90675"/>
    <lineage>
        <taxon>Eukaryota</taxon>
        <taxon>Viridiplantae</taxon>
        <taxon>Streptophyta</taxon>
        <taxon>Embryophyta</taxon>
        <taxon>Tracheophyta</taxon>
        <taxon>Spermatophyta</taxon>
        <taxon>Magnoliopsida</taxon>
        <taxon>eudicotyledons</taxon>
        <taxon>Gunneridae</taxon>
        <taxon>Pentapetalae</taxon>
        <taxon>rosids</taxon>
        <taxon>malvids</taxon>
        <taxon>Brassicales</taxon>
        <taxon>Brassicaceae</taxon>
        <taxon>Camelineae</taxon>
        <taxon>Camelina</taxon>
    </lineage>
</organism>
<dbReference type="RefSeq" id="XP_010466128.2">
    <property type="nucleotide sequence ID" value="XM_010467826.2"/>
</dbReference>
<dbReference type="SMART" id="SM00256">
    <property type="entry name" value="FBOX"/>
    <property type="match status" value="1"/>
</dbReference>
<evidence type="ECO:0000313" key="2">
    <source>
        <dbReference type="Proteomes" id="UP000694864"/>
    </source>
</evidence>
<dbReference type="InterPro" id="IPR051304">
    <property type="entry name" value="SCF_F-box_domain"/>
</dbReference>
<dbReference type="PANTHER" id="PTHR47123:SF8">
    <property type="entry name" value="DUF295 DOMAIN-CONTAINING PROTEIN"/>
    <property type="match status" value="1"/>
</dbReference>
<dbReference type="PANTHER" id="PTHR47123">
    <property type="entry name" value="F-BOX PROTEIN SKIP23"/>
    <property type="match status" value="1"/>
</dbReference>
<dbReference type="Pfam" id="PF00646">
    <property type="entry name" value="F-box"/>
    <property type="match status" value="1"/>
</dbReference>
<evidence type="ECO:0000259" key="1">
    <source>
        <dbReference type="SMART" id="SM00256"/>
    </source>
</evidence>
<dbReference type="InterPro" id="IPR001810">
    <property type="entry name" value="F-box_dom"/>
</dbReference>
<reference evidence="3" key="2">
    <citation type="submission" date="2025-08" db="UniProtKB">
        <authorList>
            <consortium name="RefSeq"/>
        </authorList>
    </citation>
    <scope>IDENTIFICATION</scope>
    <source>
        <tissue evidence="3">Leaf</tissue>
    </source>
</reference>
<feature type="domain" description="F-box" evidence="1">
    <location>
        <begin position="7"/>
        <end position="52"/>
    </location>
</feature>
<proteinExistence type="predicted"/>
<dbReference type="SUPFAM" id="SSF81383">
    <property type="entry name" value="F-box domain"/>
    <property type="match status" value="1"/>
</dbReference>
<dbReference type="Gene3D" id="1.20.1280.50">
    <property type="match status" value="1"/>
</dbReference>
<evidence type="ECO:0000313" key="3">
    <source>
        <dbReference type="RefSeq" id="XP_010466128.2"/>
    </source>
</evidence>
<dbReference type="InterPro" id="IPR036047">
    <property type="entry name" value="F-box-like_dom_sf"/>
</dbReference>
<name>A0ABM0W5W1_CAMSA</name>
<protein>
    <submittedName>
        <fullName evidence="3">F-box protein At2g16290</fullName>
    </submittedName>
</protein>
<dbReference type="Pfam" id="PF03478">
    <property type="entry name" value="Beta-prop_KIB1-4"/>
    <property type="match status" value="1"/>
</dbReference>
<reference evidence="2" key="1">
    <citation type="journal article" date="2014" name="Nat. Commun.">
        <title>The emerging biofuel crop Camelina sativa retains a highly undifferentiated hexaploid genome structure.</title>
        <authorList>
            <person name="Kagale S."/>
            <person name="Koh C."/>
            <person name="Nixon J."/>
            <person name="Bollina V."/>
            <person name="Clarke W.E."/>
            <person name="Tuteja R."/>
            <person name="Spillane C."/>
            <person name="Robinson S.J."/>
            <person name="Links M.G."/>
            <person name="Clarke C."/>
            <person name="Higgins E.E."/>
            <person name="Huebert T."/>
            <person name="Sharpe A.G."/>
            <person name="Parkin I.A."/>
        </authorList>
    </citation>
    <scope>NUCLEOTIDE SEQUENCE [LARGE SCALE GENOMIC DNA]</scope>
    <source>
        <strain evidence="2">cv. DH55</strain>
    </source>
</reference>
<gene>
    <name evidence="3" type="primary">LOC104746365</name>
</gene>
<keyword evidence="2" id="KW-1185">Reference proteome</keyword>
<dbReference type="Proteomes" id="UP000694864">
    <property type="component" value="Chromosome 15"/>
</dbReference>
<dbReference type="InterPro" id="IPR005174">
    <property type="entry name" value="KIB1-4_b-propeller"/>
</dbReference>
<accession>A0ABM0W5W1</accession>
<sequence>MADWSVLPRDILILIVGRLETSFEIVLFRSVCSSWRSVVPSPRDSRCLGIKTHIPVFVHHRYSYRGKSRFNNSDDKCCTLKKIPVYLVRFKTPFGDDYLLAEMRERRNSGKPMSMSSPLASHGGLTPKSTILLFNSLTTQIVSLSHYYYQLTNLELMVNFCLRTGIEWARISVKVEYLELNIEEDCRDFRLLADIRGDMMIYSSLDMRWTEISVSPEKCRDIISFKGKFYVVDTSGWGHVFVIEPSLEVSEIPSVTRSICKCSKENLVKSGEELLLVQRFIPGDCYEKDMYNWFPLTESHREHMYTWFRVFRLDDEGGRRKWVQVNDLNDRVIFLGKRINLCCSVQYIPGAKENCIVFIDSRNGIISKSESILLFDLRTKRTSTAFSECRGYKGAFGANLESLISCGVLTLPNPANSVYDLFSESIWLTREK</sequence>
<dbReference type="GeneID" id="104746365"/>